<organism evidence="1">
    <name type="scientific">Anthurium amnicola</name>
    <dbReference type="NCBI Taxonomy" id="1678845"/>
    <lineage>
        <taxon>Eukaryota</taxon>
        <taxon>Viridiplantae</taxon>
        <taxon>Streptophyta</taxon>
        <taxon>Embryophyta</taxon>
        <taxon>Tracheophyta</taxon>
        <taxon>Spermatophyta</taxon>
        <taxon>Magnoliopsida</taxon>
        <taxon>Liliopsida</taxon>
        <taxon>Araceae</taxon>
        <taxon>Pothoideae</taxon>
        <taxon>Potheae</taxon>
        <taxon>Anthurium</taxon>
    </lineage>
</organism>
<protein>
    <submittedName>
        <fullName evidence="1">Uncharacterized protein</fullName>
    </submittedName>
</protein>
<evidence type="ECO:0000313" key="1">
    <source>
        <dbReference type="EMBL" id="JAT64675.1"/>
    </source>
</evidence>
<accession>A0A1D1ZCW0</accession>
<proteinExistence type="predicted"/>
<gene>
    <name evidence="1" type="ORF">g.63634</name>
</gene>
<reference evidence="1" key="1">
    <citation type="submission" date="2015-07" db="EMBL/GenBank/DDBJ databases">
        <title>Transcriptome Assembly of Anthurium amnicola.</title>
        <authorList>
            <person name="Suzuki J."/>
        </authorList>
    </citation>
    <scope>NUCLEOTIDE SEQUENCE</scope>
</reference>
<sequence>MDAFKDKNTNSHNFLFGKSSDAFLMARLIIRAFFSFKFLPEGAHHLMNLKDELTTVLTLMICVKRREAWGIKASHLYWWLPLSLILTSIGQLSHAPERGFFHDLRNVYCTDVLHTY</sequence>
<dbReference type="AlphaFoldDB" id="A0A1D1ZCW0"/>
<dbReference type="EMBL" id="GDJX01003261">
    <property type="protein sequence ID" value="JAT64675.1"/>
    <property type="molecule type" value="Transcribed_RNA"/>
</dbReference>
<name>A0A1D1ZCW0_9ARAE</name>